<name>A0A1W6JIC5_9CAUD</name>
<protein>
    <submittedName>
        <fullName evidence="1">Uncharacterized protein</fullName>
    </submittedName>
</protein>
<dbReference type="Proteomes" id="UP000223464">
    <property type="component" value="Segment"/>
</dbReference>
<organism evidence="1 2">
    <name type="scientific">Lactococcus phage AM6</name>
    <dbReference type="NCBI Taxonomy" id="1965474"/>
    <lineage>
        <taxon>Viruses</taxon>
        <taxon>Duplodnaviria</taxon>
        <taxon>Heunggongvirae</taxon>
        <taxon>Uroviricota</taxon>
        <taxon>Caudoviricetes</taxon>
        <taxon>Teubervirus</taxon>
        <taxon>Teubervirus AM6</taxon>
    </lineage>
</organism>
<dbReference type="EMBL" id="KY554766">
    <property type="protein sequence ID" value="ARM65964.1"/>
    <property type="molecule type" value="Genomic_DNA"/>
</dbReference>
<evidence type="ECO:0000313" key="1">
    <source>
        <dbReference type="EMBL" id="ARM65964.1"/>
    </source>
</evidence>
<proteinExistence type="predicted"/>
<gene>
    <name evidence="1" type="ORF">AM6_017</name>
</gene>
<reference evidence="1 2" key="1">
    <citation type="journal article" date="2017" name="Viruses">
        <title>Phage Biodiversity in Artisanal Cheese Wheys Reflects the Complexity of the Fermentation Process.</title>
        <authorList>
            <person name="Mahony J."/>
            <person name="Moscarelli A."/>
            <person name="Kelleher P."/>
            <person name="Lugli G.A."/>
            <person name="Ventura M."/>
            <person name="Settanni L."/>
            <person name="van Sinderen D."/>
        </authorList>
    </citation>
    <scope>NUCLEOTIDE SEQUENCE [LARGE SCALE GENOMIC DNA]</scope>
</reference>
<keyword evidence="2" id="KW-1185">Reference proteome</keyword>
<sequence>MTNKFINYLEDNDLEIYDVAKLLRDSEWNQSGKYRTRQSFVRLLEHMLYYPDWQKLDSHKGWKVEGLYNYYDGAITAWRIADILGCKKEDIV</sequence>
<accession>A0A1W6JIC5</accession>
<evidence type="ECO:0000313" key="2">
    <source>
        <dbReference type="Proteomes" id="UP000223464"/>
    </source>
</evidence>